<feature type="chain" id="PRO_5035895680" evidence="1">
    <location>
        <begin position="21"/>
        <end position="582"/>
    </location>
</feature>
<keyword evidence="1" id="KW-0732">Signal</keyword>
<dbReference type="AlphaFoldDB" id="A0A8S4FIE6"/>
<dbReference type="Proteomes" id="UP000653454">
    <property type="component" value="Unassembled WGS sequence"/>
</dbReference>
<evidence type="ECO:0000256" key="1">
    <source>
        <dbReference type="SAM" id="SignalP"/>
    </source>
</evidence>
<feature type="signal peptide" evidence="1">
    <location>
        <begin position="1"/>
        <end position="20"/>
    </location>
</feature>
<organism evidence="2 3">
    <name type="scientific">Plutella xylostella</name>
    <name type="common">Diamondback moth</name>
    <name type="synonym">Plutella maculipennis</name>
    <dbReference type="NCBI Taxonomy" id="51655"/>
    <lineage>
        <taxon>Eukaryota</taxon>
        <taxon>Metazoa</taxon>
        <taxon>Ecdysozoa</taxon>
        <taxon>Arthropoda</taxon>
        <taxon>Hexapoda</taxon>
        <taxon>Insecta</taxon>
        <taxon>Pterygota</taxon>
        <taxon>Neoptera</taxon>
        <taxon>Endopterygota</taxon>
        <taxon>Lepidoptera</taxon>
        <taxon>Glossata</taxon>
        <taxon>Ditrysia</taxon>
        <taxon>Yponomeutoidea</taxon>
        <taxon>Plutellidae</taxon>
        <taxon>Plutella</taxon>
    </lineage>
</organism>
<protein>
    <submittedName>
        <fullName evidence="2">(diamondback moth) hypothetical protein</fullName>
    </submittedName>
</protein>
<evidence type="ECO:0000313" key="2">
    <source>
        <dbReference type="EMBL" id="CAG9127054.1"/>
    </source>
</evidence>
<keyword evidence="3" id="KW-1185">Reference proteome</keyword>
<proteinExistence type="predicted"/>
<reference evidence="2" key="1">
    <citation type="submission" date="2020-11" db="EMBL/GenBank/DDBJ databases">
        <authorList>
            <person name="Whiteford S."/>
        </authorList>
    </citation>
    <scope>NUCLEOTIDE SEQUENCE</scope>
</reference>
<accession>A0A8S4FIE6</accession>
<name>A0A8S4FIE6_PLUXY</name>
<dbReference type="EMBL" id="CAJHNJ030000033">
    <property type="protein sequence ID" value="CAG9127054.1"/>
    <property type="molecule type" value="Genomic_DNA"/>
</dbReference>
<gene>
    <name evidence="2" type="ORF">PLXY2_LOCUS8847</name>
</gene>
<sequence>MGVQRTFLFLFGTVIASCSAGVISGPQSRSSIFPTGFPFFPQPYPIYVQSSDCNHGTQGTFTSGNNPMIFSGPLPSFPMPELGSYTKPQKLPISITIVGAPMVPPMPESETGNVEPLIAPVEGQYLAAPAEPTTLPEELKAPVIIPEAPMLPSFTMPELPSFPELSQPLVVPDVPETIPAEPTPQAPEMPKPAPIIPEAPMLPAFTMPELSTFPERSLFSEPIYVPEVLAKPLPEKKTDVIIPEAPMLPPFTMPELPTFPEPIATNLVIPEAPEYIPTKPAPLPEMPQPAVIIPEAPMLPPFTMPELPTFSEPIVENYVIPEAPESIPDKPAPLPEQPKPAAIIPEAPMLPPFTMPELPTFPAVPIVPEYVPETEARFVDIAPAPCAQNIPTIPEKAKMVENIIIPEAPILPPFQMPAMPEVYVSEYSPAPIAPSADEEVQPQPKIEEKPAMVIPEAPMLPPFQMPEMPVMAAAPPAPEYEEPKIAARTDFVIPEAPVLPPLSLPEKPEAIPEYRDEYKPMSPLFTSSPAAPTLLAPGAPAPIYVQAPMQIIIPQSEIGRISGDGDCLYKYLTDRIVSSIVN</sequence>
<evidence type="ECO:0000313" key="3">
    <source>
        <dbReference type="Proteomes" id="UP000653454"/>
    </source>
</evidence>
<comment type="caution">
    <text evidence="2">The sequence shown here is derived from an EMBL/GenBank/DDBJ whole genome shotgun (WGS) entry which is preliminary data.</text>
</comment>
<dbReference type="PROSITE" id="PS51257">
    <property type="entry name" value="PROKAR_LIPOPROTEIN"/>
    <property type="match status" value="1"/>
</dbReference>